<organism evidence="8 9">
    <name type="scientific">Streptomyces vulcanius</name>
    <dbReference type="NCBI Taxonomy" id="1441876"/>
    <lineage>
        <taxon>Bacteria</taxon>
        <taxon>Bacillati</taxon>
        <taxon>Actinomycetota</taxon>
        <taxon>Actinomycetes</taxon>
        <taxon>Kitasatosporales</taxon>
        <taxon>Streptomycetaceae</taxon>
        <taxon>Streptomyces</taxon>
    </lineage>
</organism>
<comment type="similarity">
    <text evidence="5 6">Belongs to the class I-like SAM-binding methyltransferase superfamily. C5-methyltransferase family.</text>
</comment>
<dbReference type="GO" id="GO:0032259">
    <property type="term" value="P:methylation"/>
    <property type="evidence" value="ECO:0007669"/>
    <property type="project" value="UniProtKB-KW"/>
</dbReference>
<dbReference type="NCBIfam" id="TIGR00675">
    <property type="entry name" value="dcm"/>
    <property type="match status" value="1"/>
</dbReference>
<name>A0ABV9ALE6_9ACTN</name>
<gene>
    <name evidence="8" type="ORF">ACFPIH_13125</name>
</gene>
<dbReference type="PROSITE" id="PS00095">
    <property type="entry name" value="C5_MTASE_2"/>
    <property type="match status" value="1"/>
</dbReference>
<comment type="caution">
    <text evidence="8">The sequence shown here is derived from an EMBL/GenBank/DDBJ whole genome shotgun (WGS) entry which is preliminary data.</text>
</comment>
<dbReference type="PROSITE" id="PS00094">
    <property type="entry name" value="C5_MTASE_1"/>
    <property type="match status" value="1"/>
</dbReference>
<evidence type="ECO:0000256" key="2">
    <source>
        <dbReference type="ARBA" id="ARBA00022679"/>
    </source>
</evidence>
<reference evidence="9" key="1">
    <citation type="journal article" date="2019" name="Int. J. Syst. Evol. Microbiol.">
        <title>The Global Catalogue of Microorganisms (GCM) 10K type strain sequencing project: providing services to taxonomists for standard genome sequencing and annotation.</title>
        <authorList>
            <consortium name="The Broad Institute Genomics Platform"/>
            <consortium name="The Broad Institute Genome Sequencing Center for Infectious Disease"/>
            <person name="Wu L."/>
            <person name="Ma J."/>
        </authorList>
    </citation>
    <scope>NUCLEOTIDE SEQUENCE [LARGE SCALE GENOMIC DNA]</scope>
    <source>
        <strain evidence="9">CGMCC 4.7177</strain>
    </source>
</reference>
<evidence type="ECO:0000256" key="3">
    <source>
        <dbReference type="ARBA" id="ARBA00022691"/>
    </source>
</evidence>
<evidence type="ECO:0000256" key="5">
    <source>
        <dbReference type="PROSITE-ProRule" id="PRU01016"/>
    </source>
</evidence>
<dbReference type="SUPFAM" id="SSF53335">
    <property type="entry name" value="S-adenosyl-L-methionine-dependent methyltransferases"/>
    <property type="match status" value="1"/>
</dbReference>
<dbReference type="Pfam" id="PF00145">
    <property type="entry name" value="DNA_methylase"/>
    <property type="match status" value="1"/>
</dbReference>
<dbReference type="InterPro" id="IPR029063">
    <property type="entry name" value="SAM-dependent_MTases_sf"/>
</dbReference>
<sequence length="455" mass="50283">MAASERDRQLEVVEICAGAGGQTLGLERAGFRHRVAVELDENAAHTLRCNLQDVLGYSKQGAEDAVAIGDVADPGTWEPSEHKGVDLLAGGVPCPPFSIAGKQLGANDERDLFAWAIELCGDIQPKALLLENVRGLSANRFTAYRQHVLDRLHEYGYIGDWKLLHASDFGVSQLRPRFVLVALKREYAEYFEWPALHKERPPTVGELLEDLMASNGWEEDQVTEWVKRADDIAPTIVGGSKKHGGADLGPTRAKRAWADLGVDAMGVANEAPEEGWRAPEGVPGPKLTTAMVARIQGWHDFESPKGSDLAAEGEFRWKFHGRKTSVYRQIGNAFPPPVAKALGVAIRKAIRQEGERKTLVENTDRVLDPVYKLLRGLDRPLTVDQIIEKLAKKGTVLEQPDVERRLNHLGHDFAVTMTTRSSGVIAYSLGEFKAFTGQDDHQRHDLFTQLRAKIS</sequence>
<dbReference type="Proteomes" id="UP001595839">
    <property type="component" value="Unassembled WGS sequence"/>
</dbReference>
<dbReference type="PANTHER" id="PTHR10629">
    <property type="entry name" value="CYTOSINE-SPECIFIC METHYLTRANSFERASE"/>
    <property type="match status" value="1"/>
</dbReference>
<keyword evidence="3 5" id="KW-0949">S-adenosyl-L-methionine</keyword>
<dbReference type="Gene3D" id="3.40.50.150">
    <property type="entry name" value="Vaccinia Virus protein VP39"/>
    <property type="match status" value="2"/>
</dbReference>
<dbReference type="RefSeq" id="WP_381170282.1">
    <property type="nucleotide sequence ID" value="NZ_JBHSFK010000007.1"/>
</dbReference>
<dbReference type="InterPro" id="IPR001525">
    <property type="entry name" value="C5_MeTfrase"/>
</dbReference>
<dbReference type="EMBL" id="JBHSFK010000007">
    <property type="protein sequence ID" value="MFC4500464.1"/>
    <property type="molecule type" value="Genomic_DNA"/>
</dbReference>
<dbReference type="PANTHER" id="PTHR10629:SF52">
    <property type="entry name" value="DNA (CYTOSINE-5)-METHYLTRANSFERASE 1"/>
    <property type="match status" value="1"/>
</dbReference>
<dbReference type="InterPro" id="IPR031303">
    <property type="entry name" value="C5_meth_CS"/>
</dbReference>
<feature type="active site" evidence="5">
    <location>
        <position position="94"/>
    </location>
</feature>
<keyword evidence="9" id="KW-1185">Reference proteome</keyword>
<comment type="catalytic activity">
    <reaction evidence="7">
        <text>a 2'-deoxycytidine in DNA + S-adenosyl-L-methionine = a 5-methyl-2'-deoxycytidine in DNA + S-adenosyl-L-homocysteine + H(+)</text>
        <dbReference type="Rhea" id="RHEA:13681"/>
        <dbReference type="Rhea" id="RHEA-COMP:11369"/>
        <dbReference type="Rhea" id="RHEA-COMP:11370"/>
        <dbReference type="ChEBI" id="CHEBI:15378"/>
        <dbReference type="ChEBI" id="CHEBI:57856"/>
        <dbReference type="ChEBI" id="CHEBI:59789"/>
        <dbReference type="ChEBI" id="CHEBI:85452"/>
        <dbReference type="ChEBI" id="CHEBI:85454"/>
        <dbReference type="EC" id="2.1.1.37"/>
    </reaction>
</comment>
<evidence type="ECO:0000313" key="8">
    <source>
        <dbReference type="EMBL" id="MFC4500464.1"/>
    </source>
</evidence>
<evidence type="ECO:0000256" key="6">
    <source>
        <dbReference type="RuleBase" id="RU000416"/>
    </source>
</evidence>
<dbReference type="InterPro" id="IPR050390">
    <property type="entry name" value="C5-Methyltransferase"/>
</dbReference>
<keyword evidence="2 5" id="KW-0808">Transferase</keyword>
<dbReference type="PRINTS" id="PR00105">
    <property type="entry name" value="C5METTRFRASE"/>
</dbReference>
<accession>A0ABV9ALE6</accession>
<proteinExistence type="inferred from homology"/>
<dbReference type="InterPro" id="IPR018117">
    <property type="entry name" value="C5_DNA_meth_AS"/>
</dbReference>
<evidence type="ECO:0000256" key="4">
    <source>
        <dbReference type="ARBA" id="ARBA00022747"/>
    </source>
</evidence>
<keyword evidence="1 5" id="KW-0489">Methyltransferase</keyword>
<protein>
    <recommendedName>
        <fullName evidence="7">Cytosine-specific methyltransferase</fullName>
        <ecNumber evidence="7">2.1.1.37</ecNumber>
    </recommendedName>
</protein>
<evidence type="ECO:0000256" key="7">
    <source>
        <dbReference type="RuleBase" id="RU000417"/>
    </source>
</evidence>
<dbReference type="PROSITE" id="PS51679">
    <property type="entry name" value="SAM_MT_C5"/>
    <property type="match status" value="1"/>
</dbReference>
<dbReference type="EC" id="2.1.1.37" evidence="7"/>
<keyword evidence="4" id="KW-0680">Restriction system</keyword>
<evidence type="ECO:0000256" key="1">
    <source>
        <dbReference type="ARBA" id="ARBA00022603"/>
    </source>
</evidence>
<evidence type="ECO:0000313" key="9">
    <source>
        <dbReference type="Proteomes" id="UP001595839"/>
    </source>
</evidence>
<dbReference type="GO" id="GO:0003886">
    <property type="term" value="F:DNA (cytosine-5-)-methyltransferase activity"/>
    <property type="evidence" value="ECO:0007669"/>
    <property type="project" value="UniProtKB-EC"/>
</dbReference>